<evidence type="ECO:0000259" key="1">
    <source>
        <dbReference type="PROSITE" id="PS50943"/>
    </source>
</evidence>
<evidence type="ECO:0000313" key="3">
    <source>
        <dbReference type="Proteomes" id="UP000780721"/>
    </source>
</evidence>
<dbReference type="InterPro" id="IPR010982">
    <property type="entry name" value="Lambda_DNA-bd_dom_sf"/>
</dbReference>
<dbReference type="SUPFAM" id="SSF47413">
    <property type="entry name" value="lambda repressor-like DNA-binding domains"/>
    <property type="match status" value="1"/>
</dbReference>
<dbReference type="Gene3D" id="1.10.260.40">
    <property type="entry name" value="lambda repressor-like DNA-binding domains"/>
    <property type="match status" value="1"/>
</dbReference>
<dbReference type="InterPro" id="IPR001387">
    <property type="entry name" value="Cro/C1-type_HTH"/>
</dbReference>
<name>A0A930DXV7_9FIRM</name>
<evidence type="ECO:0000313" key="2">
    <source>
        <dbReference type="EMBL" id="MBF1305292.1"/>
    </source>
</evidence>
<proteinExistence type="predicted"/>
<dbReference type="GO" id="GO:0003677">
    <property type="term" value="F:DNA binding"/>
    <property type="evidence" value="ECO:0007669"/>
    <property type="project" value="InterPro"/>
</dbReference>
<dbReference type="PROSITE" id="PS50943">
    <property type="entry name" value="HTH_CROC1"/>
    <property type="match status" value="1"/>
</dbReference>
<reference evidence="2" key="1">
    <citation type="submission" date="2020-04" db="EMBL/GenBank/DDBJ databases">
        <title>Deep metagenomics examines the oral microbiome during advanced dental caries in children, revealing novel taxa and co-occurrences with host molecules.</title>
        <authorList>
            <person name="Baker J.L."/>
            <person name="Morton J.T."/>
            <person name="Dinis M."/>
            <person name="Alvarez R."/>
            <person name="Tran N.C."/>
            <person name="Knight R."/>
            <person name="Edlund A."/>
        </authorList>
    </citation>
    <scope>NUCLEOTIDE SEQUENCE</scope>
    <source>
        <strain evidence="2">JCVI_48_bin.5</strain>
    </source>
</reference>
<dbReference type="SMART" id="SM00530">
    <property type="entry name" value="HTH_XRE"/>
    <property type="match status" value="1"/>
</dbReference>
<gene>
    <name evidence="2" type="ORF">HXM91_05505</name>
</gene>
<dbReference type="AlphaFoldDB" id="A0A930DXV7"/>
<protein>
    <submittedName>
        <fullName evidence="2">Helix-turn-helix transcriptional regulator</fullName>
    </submittedName>
</protein>
<dbReference type="Proteomes" id="UP000780721">
    <property type="component" value="Unassembled WGS sequence"/>
</dbReference>
<comment type="caution">
    <text evidence="2">The sequence shown here is derived from an EMBL/GenBank/DDBJ whole genome shotgun (WGS) entry which is preliminary data.</text>
</comment>
<sequence>MTIRETLKEKNMSVYRLAKESRIPYATVNDICSGKASLEKCSGETIYKLAKALELSMEELLTPCLLERSSFENFKSTVCHRLKELGDLNFIMETLESGDIRMYYEKKWYPESLYLLAMLDYISRENHIALDCEFDDIRQCKLEKALYPLSLQAMSLAVGKQDMQKEAEKSAIPEFLRFNIIESDVRNVI</sequence>
<feature type="domain" description="HTH cro/C1-type" evidence="1">
    <location>
        <begin position="3"/>
        <end position="60"/>
    </location>
</feature>
<dbReference type="EMBL" id="JABZRB010000135">
    <property type="protein sequence ID" value="MBF1305292.1"/>
    <property type="molecule type" value="Genomic_DNA"/>
</dbReference>
<dbReference type="Pfam" id="PF13443">
    <property type="entry name" value="HTH_26"/>
    <property type="match status" value="1"/>
</dbReference>
<accession>A0A930DXV7</accession>
<organism evidence="2 3">
    <name type="scientific">Oribacterium sinus</name>
    <dbReference type="NCBI Taxonomy" id="237576"/>
    <lineage>
        <taxon>Bacteria</taxon>
        <taxon>Bacillati</taxon>
        <taxon>Bacillota</taxon>
        <taxon>Clostridia</taxon>
        <taxon>Lachnospirales</taxon>
        <taxon>Lachnospiraceae</taxon>
        <taxon>Oribacterium</taxon>
    </lineage>
</organism>
<dbReference type="CDD" id="cd00093">
    <property type="entry name" value="HTH_XRE"/>
    <property type="match status" value="1"/>
</dbReference>